<dbReference type="InterPro" id="IPR027417">
    <property type="entry name" value="P-loop_NTPase"/>
</dbReference>
<dbReference type="GO" id="GO:0016787">
    <property type="term" value="F:hydrolase activity"/>
    <property type="evidence" value="ECO:0007669"/>
    <property type="project" value="UniProtKB-UniRule"/>
</dbReference>
<keyword evidence="1 5" id="KW-0547">Nucleotide-binding</keyword>
<dbReference type="InterPro" id="IPR000212">
    <property type="entry name" value="DNA_helicase_UvrD/REP"/>
</dbReference>
<keyword evidence="4 5" id="KW-0067">ATP-binding</keyword>
<comment type="caution">
    <text evidence="7">The sequence shown here is derived from an EMBL/GenBank/DDBJ whole genome shotgun (WGS) entry which is preliminary data.</text>
</comment>
<proteinExistence type="predicted"/>
<evidence type="ECO:0000256" key="4">
    <source>
        <dbReference type="ARBA" id="ARBA00022840"/>
    </source>
</evidence>
<dbReference type="PROSITE" id="PS51198">
    <property type="entry name" value="UVRD_HELICASE_ATP_BIND"/>
    <property type="match status" value="1"/>
</dbReference>
<evidence type="ECO:0000313" key="7">
    <source>
        <dbReference type="EMBL" id="PDY38425.1"/>
    </source>
</evidence>
<dbReference type="GO" id="GO:0000725">
    <property type="term" value="P:recombinational repair"/>
    <property type="evidence" value="ECO:0007669"/>
    <property type="project" value="TreeGrafter"/>
</dbReference>
<keyword evidence="2 5" id="KW-0378">Hydrolase</keyword>
<dbReference type="InterPro" id="IPR013986">
    <property type="entry name" value="DExx_box_DNA_helicase_dom_sf"/>
</dbReference>
<sequence>MDLSVATELENSNSIIPIDEHFKLYAGPGAGKTTFLTNHIKRILHQSTKLGKAKKIACITYTNTAVNTLVNKLEDSIESLEICTIHSFCYKHIVKPYIWILEDSPLPIDKIDGHEQIKLRHSQINQLKIEIGQNYLNDVKLCEALNKLQWVLDDEIPTLKFLNAYDGKIEGYFLKKSAYYKYKQLYWSEGKLSHDDVLYFAYKILQENIRIIDIIRAKFPYILIDEFQDTSPLQTAIIELIGQKEVNIGVIGDLCQSIYSFQGANVESFEMFSIENMKLYILKDNHRSSNEIINVLNHMRKNKDFEQSSPTHKSGNLPTILVGSKKSAYHYLNDKSINPVVLSYKSENSKSVEYETDLIEDMDFNIILQDSNNERGWRIFHIIQSIELAKQFQLKEALRLMKIAYRKDEPFTDKEAFVNLKRFLNMYNEFETKSITYFHNELIVGQYNVKGRISRGAAKTLYDGLTYRKVALQMKILDDLSDFKTIHQSKGDEFENILVIIPPQKQGTELNFLLSPNMNIEVHRVYYVALSRAISGLYINVESLKEQEKAALIEIGFEVIQVDQSNEINITTKELVKSL</sequence>
<dbReference type="InterPro" id="IPR014016">
    <property type="entry name" value="UvrD-like_ATP-bd"/>
</dbReference>
<keyword evidence="3 5" id="KW-0347">Helicase</keyword>
<dbReference type="RefSeq" id="WP_097815786.1">
    <property type="nucleotide sequence ID" value="NZ_NVPQ01000067.1"/>
</dbReference>
<dbReference type="EMBL" id="NVPQ01000067">
    <property type="protein sequence ID" value="PDY38425.1"/>
    <property type="molecule type" value="Genomic_DNA"/>
</dbReference>
<organism evidence="7 8">
    <name type="scientific">Bacillus wiedmannii</name>
    <dbReference type="NCBI Taxonomy" id="1890302"/>
    <lineage>
        <taxon>Bacteria</taxon>
        <taxon>Bacillati</taxon>
        <taxon>Bacillota</taxon>
        <taxon>Bacilli</taxon>
        <taxon>Bacillales</taxon>
        <taxon>Bacillaceae</taxon>
        <taxon>Bacillus</taxon>
        <taxon>Bacillus cereus group</taxon>
    </lineage>
</organism>
<dbReference type="PANTHER" id="PTHR11070">
    <property type="entry name" value="UVRD / RECB / PCRA DNA HELICASE FAMILY MEMBER"/>
    <property type="match status" value="1"/>
</dbReference>
<evidence type="ECO:0000313" key="8">
    <source>
        <dbReference type="Proteomes" id="UP000220111"/>
    </source>
</evidence>
<reference evidence="7 8" key="1">
    <citation type="submission" date="2017-09" db="EMBL/GenBank/DDBJ databases">
        <title>Large-scale bioinformatics analysis of Bacillus genomes uncovers conserved roles of natural products in bacterial physiology.</title>
        <authorList>
            <consortium name="Agbiome Team Llc"/>
            <person name="Bleich R.M."/>
            <person name="Grubbs K.J."/>
            <person name="Santa Maria K.C."/>
            <person name="Allen S.E."/>
            <person name="Farag S."/>
            <person name="Shank E.A."/>
            <person name="Bowers A."/>
        </authorList>
    </citation>
    <scope>NUCLEOTIDE SEQUENCE [LARGE SCALE GENOMIC DNA]</scope>
    <source>
        <strain evidence="7 8">AFS098222</strain>
    </source>
</reference>
<name>A0A2A7BN93_9BACI</name>
<dbReference type="GO" id="GO:0043138">
    <property type="term" value="F:3'-5' DNA helicase activity"/>
    <property type="evidence" value="ECO:0007669"/>
    <property type="project" value="TreeGrafter"/>
</dbReference>
<dbReference type="Gene3D" id="3.40.50.300">
    <property type="entry name" value="P-loop containing nucleotide triphosphate hydrolases"/>
    <property type="match status" value="2"/>
</dbReference>
<accession>A0A2A7BN93</accession>
<evidence type="ECO:0000256" key="5">
    <source>
        <dbReference type="PROSITE-ProRule" id="PRU00560"/>
    </source>
</evidence>
<dbReference type="GO" id="GO:0003677">
    <property type="term" value="F:DNA binding"/>
    <property type="evidence" value="ECO:0007669"/>
    <property type="project" value="UniProtKB-KW"/>
</dbReference>
<gene>
    <name evidence="7" type="ORF">COO17_21050</name>
</gene>
<evidence type="ECO:0000256" key="2">
    <source>
        <dbReference type="ARBA" id="ARBA00022801"/>
    </source>
</evidence>
<dbReference type="AlphaFoldDB" id="A0A2A7BN93"/>
<dbReference type="SUPFAM" id="SSF52540">
    <property type="entry name" value="P-loop containing nucleoside triphosphate hydrolases"/>
    <property type="match status" value="1"/>
</dbReference>
<dbReference type="PANTHER" id="PTHR11070:SF3">
    <property type="entry name" value="DNA 3'-5' HELICASE"/>
    <property type="match status" value="1"/>
</dbReference>
<dbReference type="Gene3D" id="1.10.10.160">
    <property type="match status" value="1"/>
</dbReference>
<dbReference type="Proteomes" id="UP000220111">
    <property type="component" value="Unassembled WGS sequence"/>
</dbReference>
<dbReference type="Pfam" id="PF00580">
    <property type="entry name" value="UvrD-helicase"/>
    <property type="match status" value="1"/>
</dbReference>
<feature type="binding site" evidence="5">
    <location>
        <begin position="26"/>
        <end position="33"/>
    </location>
    <ligand>
        <name>ATP</name>
        <dbReference type="ChEBI" id="CHEBI:30616"/>
    </ligand>
</feature>
<dbReference type="GO" id="GO:0005524">
    <property type="term" value="F:ATP binding"/>
    <property type="evidence" value="ECO:0007669"/>
    <property type="project" value="UniProtKB-UniRule"/>
</dbReference>
<feature type="domain" description="UvrD-like helicase ATP-binding" evidence="6">
    <location>
        <begin position="5"/>
        <end position="289"/>
    </location>
</feature>
<evidence type="ECO:0000256" key="3">
    <source>
        <dbReference type="ARBA" id="ARBA00022806"/>
    </source>
</evidence>
<evidence type="ECO:0000259" key="6">
    <source>
        <dbReference type="PROSITE" id="PS51198"/>
    </source>
</evidence>
<dbReference type="GO" id="GO:0005829">
    <property type="term" value="C:cytosol"/>
    <property type="evidence" value="ECO:0007669"/>
    <property type="project" value="TreeGrafter"/>
</dbReference>
<protein>
    <submittedName>
        <fullName evidence="7">DNA helicase</fullName>
    </submittedName>
</protein>
<evidence type="ECO:0000256" key="1">
    <source>
        <dbReference type="ARBA" id="ARBA00022741"/>
    </source>
</evidence>